<dbReference type="PRINTS" id="PR00035">
    <property type="entry name" value="HTHGNTR"/>
</dbReference>
<dbReference type="NCBIfam" id="TIGR02404">
    <property type="entry name" value="trehalos_R_Bsub"/>
    <property type="match status" value="1"/>
</dbReference>
<dbReference type="InterPro" id="IPR012770">
    <property type="entry name" value="TreR"/>
</dbReference>
<dbReference type="EMBL" id="JXKG01000005">
    <property type="protein sequence ID" value="OJG15784.1"/>
    <property type="molecule type" value="Genomic_DNA"/>
</dbReference>
<accession>A0A1L8R7P9</accession>
<dbReference type="OrthoDB" id="9816541at2"/>
<dbReference type="InterPro" id="IPR036390">
    <property type="entry name" value="WH_DNA-bd_sf"/>
</dbReference>
<dbReference type="PANTHER" id="PTHR44846:SF12">
    <property type="entry name" value="HTH-TYPE TRANSCRIPTIONAL REGULATOR TRER"/>
    <property type="match status" value="1"/>
</dbReference>
<reference evidence="6 7" key="1">
    <citation type="submission" date="2014-12" db="EMBL/GenBank/DDBJ databases">
        <title>Draft genome sequences of 29 type strains of Enterococci.</title>
        <authorList>
            <person name="Zhong Z."/>
            <person name="Sun Z."/>
            <person name="Liu W."/>
            <person name="Zhang W."/>
            <person name="Zhang H."/>
        </authorList>
    </citation>
    <scope>NUCLEOTIDE SEQUENCE [LARGE SCALE GENOMIC DNA]</scope>
    <source>
        <strain evidence="6 7">DSM 21207</strain>
    </source>
</reference>
<dbReference type="STRING" id="317010.RU96_GL002089"/>
<keyword evidence="3" id="KW-0804">Transcription</keyword>
<gene>
    <name evidence="6" type="ORF">RU96_GL002089</name>
</gene>
<dbReference type="InterPro" id="IPR050679">
    <property type="entry name" value="Bact_HTH_transcr_reg"/>
</dbReference>
<evidence type="ECO:0000256" key="1">
    <source>
        <dbReference type="ARBA" id="ARBA00023015"/>
    </source>
</evidence>
<dbReference type="RefSeq" id="WP_071864439.1">
    <property type="nucleotide sequence ID" value="NZ_JBHLVQ010000007.1"/>
</dbReference>
<dbReference type="SUPFAM" id="SSF64288">
    <property type="entry name" value="Chorismate lyase-like"/>
    <property type="match status" value="1"/>
</dbReference>
<dbReference type="Pfam" id="PF07702">
    <property type="entry name" value="UTRA"/>
    <property type="match status" value="1"/>
</dbReference>
<proteinExistence type="predicted"/>
<dbReference type="InterPro" id="IPR028978">
    <property type="entry name" value="Chorismate_lyase_/UTRA_dom_sf"/>
</dbReference>
<dbReference type="AlphaFoldDB" id="A0A1L8R7P9"/>
<dbReference type="PROSITE" id="PS50949">
    <property type="entry name" value="HTH_GNTR"/>
    <property type="match status" value="1"/>
</dbReference>
<evidence type="ECO:0000313" key="7">
    <source>
        <dbReference type="Proteomes" id="UP000182835"/>
    </source>
</evidence>
<dbReference type="InterPro" id="IPR000524">
    <property type="entry name" value="Tscrpt_reg_HTH_GntR"/>
</dbReference>
<dbReference type="SMART" id="SM00866">
    <property type="entry name" value="UTRA"/>
    <property type="match status" value="1"/>
</dbReference>
<dbReference type="GO" id="GO:0045892">
    <property type="term" value="P:negative regulation of DNA-templated transcription"/>
    <property type="evidence" value="ECO:0007669"/>
    <property type="project" value="TreeGrafter"/>
</dbReference>
<dbReference type="Proteomes" id="UP000182835">
    <property type="component" value="Unassembled WGS sequence"/>
</dbReference>
<dbReference type="CDD" id="cd07377">
    <property type="entry name" value="WHTH_GntR"/>
    <property type="match status" value="1"/>
</dbReference>
<feature type="domain" description="HTH gntR-type" evidence="5">
    <location>
        <begin position="1"/>
        <end position="69"/>
    </location>
</feature>
<keyword evidence="1" id="KW-0805">Transcription regulation</keyword>
<comment type="caution">
    <text evidence="6">The sequence shown here is derived from an EMBL/GenBank/DDBJ whole genome shotgun (WGS) entry which is preliminary data.</text>
</comment>
<dbReference type="SUPFAM" id="SSF46785">
    <property type="entry name" value="Winged helix' DNA-binding domain"/>
    <property type="match status" value="1"/>
</dbReference>
<dbReference type="InterPro" id="IPR036388">
    <property type="entry name" value="WH-like_DNA-bd_sf"/>
</dbReference>
<organism evidence="6 7">
    <name type="scientific">Enterococcus canintestini</name>
    <dbReference type="NCBI Taxonomy" id="317010"/>
    <lineage>
        <taxon>Bacteria</taxon>
        <taxon>Bacillati</taxon>
        <taxon>Bacillota</taxon>
        <taxon>Bacilli</taxon>
        <taxon>Lactobacillales</taxon>
        <taxon>Enterococcaceae</taxon>
        <taxon>Enterococcus</taxon>
    </lineage>
</organism>
<dbReference type="Gene3D" id="1.10.10.10">
    <property type="entry name" value="Winged helix-like DNA-binding domain superfamily/Winged helix DNA-binding domain"/>
    <property type="match status" value="1"/>
</dbReference>
<dbReference type="SMART" id="SM00345">
    <property type="entry name" value="HTH_GNTR"/>
    <property type="match status" value="1"/>
</dbReference>
<evidence type="ECO:0000259" key="5">
    <source>
        <dbReference type="PROSITE" id="PS50949"/>
    </source>
</evidence>
<dbReference type="GO" id="GO:0003700">
    <property type="term" value="F:DNA-binding transcription factor activity"/>
    <property type="evidence" value="ECO:0007669"/>
    <property type="project" value="UniProtKB-UniRule"/>
</dbReference>
<protein>
    <recommendedName>
        <fullName evidence="4">Trehalose operon repressor</fullName>
    </recommendedName>
</protein>
<name>A0A1L8R7P9_9ENTE</name>
<evidence type="ECO:0000256" key="4">
    <source>
        <dbReference type="NCBIfam" id="TIGR02404"/>
    </source>
</evidence>
<keyword evidence="2" id="KW-0238">DNA-binding</keyword>
<evidence type="ECO:0000256" key="2">
    <source>
        <dbReference type="ARBA" id="ARBA00023125"/>
    </source>
</evidence>
<dbReference type="Gene3D" id="3.40.1410.10">
    <property type="entry name" value="Chorismate lyase-like"/>
    <property type="match status" value="1"/>
</dbReference>
<dbReference type="Pfam" id="PF00392">
    <property type="entry name" value="GntR"/>
    <property type="match status" value="1"/>
</dbReference>
<sequence length="238" mass="27556">MNKFREIFLDLEQKILNGEYPPQSLLPSENQLIKVYNVSRETVRKALNLLKDAGYIQKKQGKGSIVLDINRFDFPISGLTSFKELQEAQHIPNETKVVELKKVAVSPSLSQKTDWPVASEAWKLVRQRKIDGEVAILDRDYLALNIIPELPIKKAEDSLYGYLENDLGLGIAYAQKEITVEPVDKEIRELMELSLEDQHAVFVRSLVFLEDTRCFEYTESIHKLDKFRFLEFARRRKA</sequence>
<evidence type="ECO:0000256" key="3">
    <source>
        <dbReference type="ARBA" id="ARBA00023163"/>
    </source>
</evidence>
<evidence type="ECO:0000313" key="6">
    <source>
        <dbReference type="EMBL" id="OJG15784.1"/>
    </source>
</evidence>
<dbReference type="InterPro" id="IPR011663">
    <property type="entry name" value="UTRA"/>
</dbReference>
<dbReference type="PANTHER" id="PTHR44846">
    <property type="entry name" value="MANNOSYL-D-GLYCERATE TRANSPORT/METABOLISM SYSTEM REPRESSOR MNGR-RELATED"/>
    <property type="match status" value="1"/>
</dbReference>
<dbReference type="GO" id="GO:0003677">
    <property type="term" value="F:DNA binding"/>
    <property type="evidence" value="ECO:0007669"/>
    <property type="project" value="UniProtKB-UniRule"/>
</dbReference>